<keyword evidence="3" id="KW-1185">Reference proteome</keyword>
<sequence length="92" mass="9855">MFCSFFARASKSNRNLCTSVINGTGRKHRISGPNGCALTVVASARKEPSALFTRGQMTEDASNNSSRNQAREEAAPPPSPTEVIKEMPARGT</sequence>
<dbReference type="RefSeq" id="XP_005719406.1">
    <property type="nucleotide sequence ID" value="XM_005719349.1"/>
</dbReference>
<evidence type="ECO:0000313" key="3">
    <source>
        <dbReference type="Proteomes" id="UP000012073"/>
    </source>
</evidence>
<evidence type="ECO:0000313" key="2">
    <source>
        <dbReference type="EMBL" id="CDF39495.1"/>
    </source>
</evidence>
<feature type="compositionally biased region" description="Polar residues" evidence="1">
    <location>
        <begin position="55"/>
        <end position="68"/>
    </location>
</feature>
<name>R7QQ61_CHOCR</name>
<gene>
    <name evidence="2" type="ORF">CHC_T00000280001</name>
</gene>
<evidence type="ECO:0000256" key="1">
    <source>
        <dbReference type="SAM" id="MobiDB-lite"/>
    </source>
</evidence>
<organism evidence="2 3">
    <name type="scientific">Chondrus crispus</name>
    <name type="common">Carrageen Irish moss</name>
    <name type="synonym">Polymorpha crispa</name>
    <dbReference type="NCBI Taxonomy" id="2769"/>
    <lineage>
        <taxon>Eukaryota</taxon>
        <taxon>Rhodophyta</taxon>
        <taxon>Florideophyceae</taxon>
        <taxon>Rhodymeniophycidae</taxon>
        <taxon>Gigartinales</taxon>
        <taxon>Gigartinaceae</taxon>
        <taxon>Chondrus</taxon>
    </lineage>
</organism>
<dbReference type="KEGG" id="ccp:CHC_T00000280001"/>
<protein>
    <submittedName>
        <fullName evidence="2">Uncharacterized protein</fullName>
    </submittedName>
</protein>
<feature type="region of interest" description="Disordered" evidence="1">
    <location>
        <begin position="49"/>
        <end position="92"/>
    </location>
</feature>
<dbReference type="Proteomes" id="UP000012073">
    <property type="component" value="Unassembled WGS sequence"/>
</dbReference>
<feature type="compositionally biased region" description="Basic and acidic residues" evidence="1">
    <location>
        <begin position="83"/>
        <end position="92"/>
    </location>
</feature>
<accession>R7QQ61</accession>
<dbReference type="GeneID" id="17327125"/>
<reference evidence="3" key="1">
    <citation type="journal article" date="2013" name="Proc. Natl. Acad. Sci. U.S.A.">
        <title>Genome structure and metabolic features in the red seaweed Chondrus crispus shed light on evolution of the Archaeplastida.</title>
        <authorList>
            <person name="Collen J."/>
            <person name="Porcel B."/>
            <person name="Carre W."/>
            <person name="Ball S.G."/>
            <person name="Chaparro C."/>
            <person name="Tonon T."/>
            <person name="Barbeyron T."/>
            <person name="Michel G."/>
            <person name="Noel B."/>
            <person name="Valentin K."/>
            <person name="Elias M."/>
            <person name="Artiguenave F."/>
            <person name="Arun A."/>
            <person name="Aury J.M."/>
            <person name="Barbosa-Neto J.F."/>
            <person name="Bothwell J.H."/>
            <person name="Bouget F.Y."/>
            <person name="Brillet L."/>
            <person name="Cabello-Hurtado F."/>
            <person name="Capella-Gutierrez S."/>
            <person name="Charrier B."/>
            <person name="Cladiere L."/>
            <person name="Cock J.M."/>
            <person name="Coelho S.M."/>
            <person name="Colleoni C."/>
            <person name="Czjzek M."/>
            <person name="Da Silva C."/>
            <person name="Delage L."/>
            <person name="Denoeud F."/>
            <person name="Deschamps P."/>
            <person name="Dittami S.M."/>
            <person name="Gabaldon T."/>
            <person name="Gachon C.M."/>
            <person name="Groisillier A."/>
            <person name="Herve C."/>
            <person name="Jabbari K."/>
            <person name="Katinka M."/>
            <person name="Kloareg B."/>
            <person name="Kowalczyk N."/>
            <person name="Labadie K."/>
            <person name="Leblanc C."/>
            <person name="Lopez P.J."/>
            <person name="McLachlan D.H."/>
            <person name="Meslet-Cladiere L."/>
            <person name="Moustafa A."/>
            <person name="Nehr Z."/>
            <person name="Nyvall Collen P."/>
            <person name="Panaud O."/>
            <person name="Partensky F."/>
            <person name="Poulain J."/>
            <person name="Rensing S.A."/>
            <person name="Rousvoal S."/>
            <person name="Samson G."/>
            <person name="Symeonidi A."/>
            <person name="Weissenbach J."/>
            <person name="Zambounis A."/>
            <person name="Wincker P."/>
            <person name="Boyen C."/>
        </authorList>
    </citation>
    <scope>NUCLEOTIDE SEQUENCE [LARGE SCALE GENOMIC DNA]</scope>
    <source>
        <strain evidence="3">cv. Stackhouse</strain>
    </source>
</reference>
<dbReference type="AlphaFoldDB" id="R7QQ61"/>
<dbReference type="EMBL" id="HG002045">
    <property type="protein sequence ID" value="CDF39495.1"/>
    <property type="molecule type" value="Genomic_DNA"/>
</dbReference>
<proteinExistence type="predicted"/>
<dbReference type="Gramene" id="CDF39495">
    <property type="protein sequence ID" value="CDF39495"/>
    <property type="gene ID" value="CHC_T00000280001"/>
</dbReference>